<accession>A9IN03</accession>
<dbReference type="STRING" id="94624.Bpet2429"/>
<keyword evidence="3" id="KW-0449">Lipoprotein</keyword>
<evidence type="ECO:0000313" key="4">
    <source>
        <dbReference type="Proteomes" id="UP000001225"/>
    </source>
</evidence>
<dbReference type="Proteomes" id="UP000001225">
    <property type="component" value="Chromosome"/>
</dbReference>
<keyword evidence="2" id="KW-0732">Signal</keyword>
<evidence type="ECO:0000313" key="3">
    <source>
        <dbReference type="EMBL" id="CAP42771.1"/>
    </source>
</evidence>
<protein>
    <submittedName>
        <fullName evidence="3">Lipoprotein</fullName>
    </submittedName>
</protein>
<dbReference type="AlphaFoldDB" id="A9IN03"/>
<dbReference type="EMBL" id="AM902716">
    <property type="protein sequence ID" value="CAP42771.1"/>
    <property type="molecule type" value="Genomic_DNA"/>
</dbReference>
<dbReference type="KEGG" id="bpt:Bpet2429"/>
<evidence type="ECO:0000256" key="2">
    <source>
        <dbReference type="SAM" id="SignalP"/>
    </source>
</evidence>
<feature type="signal peptide" evidence="2">
    <location>
        <begin position="1"/>
        <end position="22"/>
    </location>
</feature>
<organism evidence="3 4">
    <name type="scientific">Bordetella petrii (strain ATCC BAA-461 / DSM 12804 / CCUG 43448 / CIP 107267 / Se-1111R)</name>
    <dbReference type="NCBI Taxonomy" id="340100"/>
    <lineage>
        <taxon>Bacteria</taxon>
        <taxon>Pseudomonadati</taxon>
        <taxon>Pseudomonadota</taxon>
        <taxon>Betaproteobacteria</taxon>
        <taxon>Burkholderiales</taxon>
        <taxon>Alcaligenaceae</taxon>
        <taxon>Bordetella</taxon>
    </lineage>
</organism>
<name>A9IN03_BORPD</name>
<dbReference type="PROSITE" id="PS51257">
    <property type="entry name" value="PROKAR_LIPOPROTEIN"/>
    <property type="match status" value="1"/>
</dbReference>
<reference evidence="3 4" key="1">
    <citation type="journal article" date="2008" name="BMC Genomics">
        <title>The missing link: Bordetella petrii is endowed with both the metabolic versatility of environmental bacteria and virulence traits of pathogenic Bordetellae.</title>
        <authorList>
            <person name="Gross R."/>
            <person name="Guzman C.A."/>
            <person name="Sebaihia M."/>
            <person name="Martins Dos Santos V.A."/>
            <person name="Pieper D.H."/>
            <person name="Koebnik R."/>
            <person name="Lechner M."/>
            <person name="Bartels D."/>
            <person name="Buhrmester J."/>
            <person name="Choudhuri J.V."/>
            <person name="Ebensen T."/>
            <person name="Gaigalat L."/>
            <person name="Herrmann S."/>
            <person name="Khachane A.N."/>
            <person name="Larisch C."/>
            <person name="Link S."/>
            <person name="Linke B."/>
            <person name="Meyer F."/>
            <person name="Mormann S."/>
            <person name="Nakunst D."/>
            <person name="Rueckert C."/>
            <person name="Schneiker-Bekel S."/>
            <person name="Schulze K."/>
            <person name="Vorhoelter F.J."/>
            <person name="Yevsa T."/>
            <person name="Engle J.T."/>
            <person name="Goldman W.E."/>
            <person name="Puehler A."/>
            <person name="Goebel U.B."/>
            <person name="Goesmann A."/>
            <person name="Bloecker H."/>
            <person name="Kaiser O."/>
            <person name="Martinez-Arias R."/>
        </authorList>
    </citation>
    <scope>NUCLEOTIDE SEQUENCE [LARGE SCALE GENOMIC DNA]</scope>
    <source>
        <strain evidence="4">ATCC BAA-461 / DSM 12804 / CCUG 43448 / CIP 107267 / Se-1111R</strain>
    </source>
</reference>
<evidence type="ECO:0000256" key="1">
    <source>
        <dbReference type="SAM" id="MobiDB-lite"/>
    </source>
</evidence>
<keyword evidence="4" id="KW-1185">Reference proteome</keyword>
<feature type="chain" id="PRO_5002736088" evidence="2">
    <location>
        <begin position="23"/>
        <end position="149"/>
    </location>
</feature>
<proteinExistence type="predicted"/>
<sequence>MKKILFLVPVALLAGCASTAGSQGDSARYGTAPSEHDLYELMTQYRDTLPATRYVSYRDKGYQESVKKISYTDAQGQPKYGWEYDFEVAAYDAVDQDPIGWSARRAIFLNGRPIRMEDGAGNPIPLRPQAAPTQAIVPTPTPATIRPGR</sequence>
<feature type="region of interest" description="Disordered" evidence="1">
    <location>
        <begin position="126"/>
        <end position="149"/>
    </location>
</feature>
<gene>
    <name evidence="3" type="ordered locus">Bpet2429</name>
</gene>